<dbReference type="EMBL" id="CH445339">
    <property type="protein sequence ID" value="EAT83036.1"/>
    <property type="molecule type" value="Genomic_DNA"/>
</dbReference>
<evidence type="ECO:0000313" key="2">
    <source>
        <dbReference type="Proteomes" id="UP000001055"/>
    </source>
</evidence>
<organism evidence="1 2">
    <name type="scientific">Phaeosphaeria nodorum (strain SN15 / ATCC MYA-4574 / FGSC 10173)</name>
    <name type="common">Glume blotch fungus</name>
    <name type="synonym">Parastagonospora nodorum</name>
    <dbReference type="NCBI Taxonomy" id="321614"/>
    <lineage>
        <taxon>Eukaryota</taxon>
        <taxon>Fungi</taxon>
        <taxon>Dikarya</taxon>
        <taxon>Ascomycota</taxon>
        <taxon>Pezizomycotina</taxon>
        <taxon>Dothideomycetes</taxon>
        <taxon>Pleosporomycetidae</taxon>
        <taxon>Pleosporales</taxon>
        <taxon>Pleosporineae</taxon>
        <taxon>Phaeosphaeriaceae</taxon>
        <taxon>Parastagonospora</taxon>
    </lineage>
</organism>
<dbReference type="AlphaFoldDB" id="Q0UEP3"/>
<name>Q0UEP3_PHANO</name>
<evidence type="ECO:0000313" key="1">
    <source>
        <dbReference type="EMBL" id="EAT83036.1"/>
    </source>
</evidence>
<dbReference type="GeneID" id="5976963"/>
<dbReference type="RefSeq" id="XP_001800058.1">
    <property type="nucleotide sequence ID" value="XM_001800006.1"/>
</dbReference>
<dbReference type="InParanoid" id="Q0UEP3"/>
<accession>Q0UEP3</accession>
<dbReference type="KEGG" id="pno:SNOG_09771"/>
<dbReference type="Proteomes" id="UP000001055">
    <property type="component" value="Unassembled WGS sequence"/>
</dbReference>
<reference evidence="2" key="1">
    <citation type="journal article" date="2007" name="Plant Cell">
        <title>Dothideomycete-plant interactions illuminated by genome sequencing and EST analysis of the wheat pathogen Stagonospora nodorum.</title>
        <authorList>
            <person name="Hane J.K."/>
            <person name="Lowe R.G."/>
            <person name="Solomon P.S."/>
            <person name="Tan K.C."/>
            <person name="Schoch C.L."/>
            <person name="Spatafora J.W."/>
            <person name="Crous P.W."/>
            <person name="Kodira C."/>
            <person name="Birren B.W."/>
            <person name="Galagan J.E."/>
            <person name="Torriani S.F."/>
            <person name="McDonald B.A."/>
            <person name="Oliver R.P."/>
        </authorList>
    </citation>
    <scope>NUCLEOTIDE SEQUENCE [LARGE SCALE GENOMIC DNA]</scope>
    <source>
        <strain evidence="2">SN15 / ATCC MYA-4574 / FGSC 10173</strain>
    </source>
</reference>
<dbReference type="HOGENOM" id="CLU_2638876_0_0_1"/>
<sequence>MGYLPPGSILGPTHMPGDLADPFTHRSAISLVPVQKCFRPEDFAARKLVAVDARQGCFAAWSLKHWLKSKIVESLQN</sequence>
<proteinExistence type="predicted"/>
<protein>
    <submittedName>
        <fullName evidence="1">Uncharacterized protein</fullName>
    </submittedName>
</protein>
<gene>
    <name evidence="1" type="ORF">SNOG_09771</name>
</gene>